<dbReference type="OrthoDB" id="9815925at2"/>
<reference evidence="3" key="2">
    <citation type="submission" date="2015-08" db="EMBL/GenBank/DDBJ databases">
        <title>Draft Genome Sequence of a Heterotrophic Facultative Anaerobic Bacterium Ardenticatena maritima Strain 110S.</title>
        <authorList>
            <person name="Kawaichi S."/>
            <person name="Yoshida T."/>
            <person name="Sako Y."/>
            <person name="Nakamura R."/>
        </authorList>
    </citation>
    <scope>NUCLEOTIDE SEQUENCE [LARGE SCALE GENOMIC DNA]</scope>
    <source>
        <strain evidence="3">110S</strain>
    </source>
</reference>
<reference evidence="2 3" key="1">
    <citation type="journal article" date="2015" name="Genome Announc.">
        <title>Draft Genome Sequence of a Heterotrophic Facultative Anaerobic Thermophilic Bacterium, Ardenticatena maritima Strain 110ST.</title>
        <authorList>
            <person name="Kawaichi S."/>
            <person name="Yoshida T."/>
            <person name="Sako Y."/>
            <person name="Nakamura R."/>
        </authorList>
    </citation>
    <scope>NUCLEOTIDE SEQUENCE [LARGE SCALE GENOMIC DNA]</scope>
    <source>
        <strain evidence="2 3">110S</strain>
    </source>
</reference>
<dbReference type="RefSeq" id="WP_054494246.1">
    <property type="nucleotide sequence ID" value="NZ_BBZA01000284.1"/>
</dbReference>
<dbReference type="InterPro" id="IPR008984">
    <property type="entry name" value="SMAD_FHA_dom_sf"/>
</dbReference>
<evidence type="ECO:0000259" key="1">
    <source>
        <dbReference type="PROSITE" id="PS50006"/>
    </source>
</evidence>
<dbReference type="EMBL" id="BBZA01000284">
    <property type="protein sequence ID" value="GAP64563.1"/>
    <property type="molecule type" value="Genomic_DNA"/>
</dbReference>
<evidence type="ECO:0000313" key="3">
    <source>
        <dbReference type="Proteomes" id="UP000037784"/>
    </source>
</evidence>
<dbReference type="SUPFAM" id="SSF49879">
    <property type="entry name" value="SMAD/FHA domain"/>
    <property type="match status" value="1"/>
</dbReference>
<dbReference type="CDD" id="cd00060">
    <property type="entry name" value="FHA"/>
    <property type="match status" value="1"/>
</dbReference>
<dbReference type="PANTHER" id="PTHR23308">
    <property type="entry name" value="NUCLEAR INHIBITOR OF PROTEIN PHOSPHATASE-1"/>
    <property type="match status" value="1"/>
</dbReference>
<dbReference type="PROSITE" id="PS50006">
    <property type="entry name" value="FHA_DOMAIN"/>
    <property type="match status" value="1"/>
</dbReference>
<dbReference type="AlphaFoldDB" id="A0A0M8K9I5"/>
<dbReference type="Proteomes" id="UP000037784">
    <property type="component" value="Unassembled WGS sequence"/>
</dbReference>
<dbReference type="Pfam" id="PF00498">
    <property type="entry name" value="FHA"/>
    <property type="match status" value="1"/>
</dbReference>
<dbReference type="InterPro" id="IPR026870">
    <property type="entry name" value="Zinc_ribbon_dom"/>
</dbReference>
<dbReference type="Gene3D" id="2.60.200.20">
    <property type="match status" value="1"/>
</dbReference>
<sequence length="168" mass="18627">MKSCPQCGSTNLSNTLFCDACGTPLRDDIVVEPTRLYEDTVNGGSVDDIHRRAPPTERTTLVSGQWALIILPQRHIVRLPEIPSIILGRGHHHKDPFIDLEPYGAHVAGVSRRHARLTRKGMGVYIEDLNSTNGTYVNRVRIPAHTPTPVQPGDIIKLGRMKILIQAE</sequence>
<gene>
    <name evidence="2" type="ORF">ARMA_2986</name>
</gene>
<dbReference type="Pfam" id="PF13240">
    <property type="entry name" value="Zn_Ribbon_1"/>
    <property type="match status" value="1"/>
</dbReference>
<protein>
    <recommendedName>
        <fullName evidence="1">FHA domain-containing protein</fullName>
    </recommendedName>
</protein>
<dbReference type="InParanoid" id="A0A0M8K9I5"/>
<organism evidence="2 3">
    <name type="scientific">Ardenticatena maritima</name>
    <dbReference type="NCBI Taxonomy" id="872965"/>
    <lineage>
        <taxon>Bacteria</taxon>
        <taxon>Bacillati</taxon>
        <taxon>Chloroflexota</taxon>
        <taxon>Ardenticatenia</taxon>
        <taxon>Ardenticatenales</taxon>
        <taxon>Ardenticatenaceae</taxon>
        <taxon>Ardenticatena</taxon>
    </lineage>
</organism>
<proteinExistence type="predicted"/>
<keyword evidence="3" id="KW-1185">Reference proteome</keyword>
<dbReference type="SMART" id="SM00240">
    <property type="entry name" value="FHA"/>
    <property type="match status" value="1"/>
</dbReference>
<evidence type="ECO:0000313" key="2">
    <source>
        <dbReference type="EMBL" id="GAP64563.1"/>
    </source>
</evidence>
<dbReference type="InterPro" id="IPR050923">
    <property type="entry name" value="Cell_Proc_Reg/RNA_Proc"/>
</dbReference>
<accession>A0A0M8K9I5</accession>
<feature type="domain" description="FHA" evidence="1">
    <location>
        <begin position="85"/>
        <end position="142"/>
    </location>
</feature>
<comment type="caution">
    <text evidence="2">The sequence shown here is derived from an EMBL/GenBank/DDBJ whole genome shotgun (WGS) entry which is preliminary data.</text>
</comment>
<name>A0A0M8K9I5_9CHLR</name>
<dbReference type="InterPro" id="IPR000253">
    <property type="entry name" value="FHA_dom"/>
</dbReference>